<evidence type="ECO:0000256" key="11">
    <source>
        <dbReference type="ARBA" id="ARBA00023160"/>
    </source>
</evidence>
<keyword evidence="7 14" id="KW-0276">Fatty acid metabolism</keyword>
<comment type="similarity">
    <text evidence="3 14">Belongs to the very long-chain fatty acids dehydratase HACD family.</text>
</comment>
<evidence type="ECO:0000256" key="6">
    <source>
        <dbReference type="ARBA" id="ARBA00022692"/>
    </source>
</evidence>
<evidence type="ECO:0000256" key="2">
    <source>
        <dbReference type="ARBA" id="ARBA00005194"/>
    </source>
</evidence>
<evidence type="ECO:0000256" key="7">
    <source>
        <dbReference type="ARBA" id="ARBA00022832"/>
    </source>
</evidence>
<reference evidence="15 16" key="1">
    <citation type="submission" date="2024-08" db="EMBL/GenBank/DDBJ databases">
        <title>Gnathostoma spinigerum genome.</title>
        <authorList>
            <person name="Gonzalez-Bertolin B."/>
            <person name="Monzon S."/>
            <person name="Zaballos A."/>
            <person name="Jimenez P."/>
            <person name="Dekumyoy P."/>
            <person name="Varona S."/>
            <person name="Cuesta I."/>
            <person name="Sumanam S."/>
            <person name="Adisakwattana P."/>
            <person name="Gasser R.B."/>
            <person name="Hernandez-Gonzalez A."/>
            <person name="Young N.D."/>
            <person name="Perteguer M.J."/>
        </authorList>
    </citation>
    <scope>NUCLEOTIDE SEQUENCE [LARGE SCALE GENOMIC DNA]</scope>
    <source>
        <strain evidence="15">AL3</strain>
        <tissue evidence="15">Liver</tissue>
    </source>
</reference>
<keyword evidence="5 14" id="KW-0444">Lipid biosynthesis</keyword>
<dbReference type="Pfam" id="PF04387">
    <property type="entry name" value="PTPLA"/>
    <property type="match status" value="1"/>
</dbReference>
<dbReference type="AlphaFoldDB" id="A0ABD6ES47"/>
<evidence type="ECO:0000256" key="3">
    <source>
        <dbReference type="ARBA" id="ARBA00007811"/>
    </source>
</evidence>
<evidence type="ECO:0000256" key="10">
    <source>
        <dbReference type="ARBA" id="ARBA00023136"/>
    </source>
</evidence>
<evidence type="ECO:0000256" key="14">
    <source>
        <dbReference type="RuleBase" id="RU363109"/>
    </source>
</evidence>
<dbReference type="GO" id="GO:0102158">
    <property type="term" value="F:very-long-chain (3R)-3-hydroxyacyl-CoA dehydratase activity"/>
    <property type="evidence" value="ECO:0007669"/>
    <property type="project" value="UniProtKB-EC"/>
</dbReference>
<evidence type="ECO:0000256" key="8">
    <source>
        <dbReference type="ARBA" id="ARBA00022989"/>
    </source>
</evidence>
<dbReference type="EC" id="4.2.1.134" evidence="4 14"/>
<comment type="function">
    <text evidence="14">Catalyzes the third of the four reactions of the long-chain fatty acids elongation cycle. This endoplasmic reticulum-bound enzymatic process, allows the addition of two carbons to the chain of long- and very long-chain fatty acids/VLCFAs per cycle. This enzyme catalyzes the dehydration of the 3-hydroxyacyl-CoA intermediate into trans-2,3-enoyl-CoA, within each cycle of fatty acid elongation. Thereby, it participates to the production of VLCFAs of different chain lengths that are involved in multiple biological processes as precursors of membrane lipids and lipid mediators.</text>
</comment>
<protein>
    <recommendedName>
        <fullName evidence="4 14">Very-long-chain (3R)-3-hydroxyacyl-CoA dehydratase</fullName>
        <ecNumber evidence="4 14">4.2.1.134</ecNumber>
    </recommendedName>
</protein>
<evidence type="ECO:0000256" key="12">
    <source>
        <dbReference type="ARBA" id="ARBA00023239"/>
    </source>
</evidence>
<keyword evidence="10 14" id="KW-0472">Membrane</keyword>
<keyword evidence="12 14" id="KW-0456">Lyase</keyword>
<dbReference type="GO" id="GO:0005789">
    <property type="term" value="C:endoplasmic reticulum membrane"/>
    <property type="evidence" value="ECO:0007669"/>
    <property type="project" value="UniProtKB-SubCell"/>
</dbReference>
<comment type="caution">
    <text evidence="15">The sequence shown here is derived from an EMBL/GenBank/DDBJ whole genome shotgun (WGS) entry which is preliminary data.</text>
</comment>
<keyword evidence="8 14" id="KW-1133">Transmembrane helix</keyword>
<sequence length="219" mass="25177">MNATRLYLVLYNVVQCIGWSVILLKTLWGLSSGAKFSDLYLDSELELKLFQTTAVLEILHAMAGIVRSPVGTTTMQVFSRVSILWLVLHTVNESRSSIGVPMLLVAWSLTEVIRYSFYALNLLNYVPQCLLWMRYTFFILLYPMGASGELLTVFAALPEVAQKKHLTIEMPNFCNMGFSFWWFLVCFSLIYVPGFPQMYLYMFGQRKKVLCTEARKKTE</sequence>
<feature type="transmembrane region" description="Helical" evidence="14">
    <location>
        <begin position="173"/>
        <end position="192"/>
    </location>
</feature>
<keyword evidence="6 14" id="KW-0812">Transmembrane</keyword>
<comment type="pathway">
    <text evidence="2 14">Lipid metabolism; fatty acid biosynthesis.</text>
</comment>
<keyword evidence="14" id="KW-0256">Endoplasmic reticulum</keyword>
<proteinExistence type="inferred from homology"/>
<dbReference type="EMBL" id="JBGFUD010009822">
    <property type="protein sequence ID" value="MFH4982671.1"/>
    <property type="molecule type" value="Genomic_DNA"/>
</dbReference>
<evidence type="ECO:0000313" key="15">
    <source>
        <dbReference type="EMBL" id="MFH4982671.1"/>
    </source>
</evidence>
<evidence type="ECO:0000313" key="16">
    <source>
        <dbReference type="Proteomes" id="UP001608902"/>
    </source>
</evidence>
<evidence type="ECO:0000256" key="13">
    <source>
        <dbReference type="ARBA" id="ARBA00036671"/>
    </source>
</evidence>
<gene>
    <name evidence="15" type="ORF">AB6A40_009380</name>
</gene>
<keyword evidence="16" id="KW-1185">Reference proteome</keyword>
<dbReference type="GO" id="GO:0006633">
    <property type="term" value="P:fatty acid biosynthetic process"/>
    <property type="evidence" value="ECO:0007669"/>
    <property type="project" value="UniProtKB-KW"/>
</dbReference>
<feature type="transmembrane region" description="Helical" evidence="14">
    <location>
        <begin position="98"/>
        <end position="117"/>
    </location>
</feature>
<name>A0ABD6ES47_9BILA</name>
<comment type="catalytic activity">
    <reaction evidence="13 14">
        <text>a very-long-chain (3R)-3-hydroxyacyl-CoA = a very-long-chain (2E)-enoyl-CoA + H2O</text>
        <dbReference type="Rhea" id="RHEA:45812"/>
        <dbReference type="ChEBI" id="CHEBI:15377"/>
        <dbReference type="ChEBI" id="CHEBI:83728"/>
        <dbReference type="ChEBI" id="CHEBI:85440"/>
        <dbReference type="EC" id="4.2.1.134"/>
    </reaction>
</comment>
<evidence type="ECO:0000256" key="9">
    <source>
        <dbReference type="ARBA" id="ARBA00023098"/>
    </source>
</evidence>
<organism evidence="15 16">
    <name type="scientific">Gnathostoma spinigerum</name>
    <dbReference type="NCBI Taxonomy" id="75299"/>
    <lineage>
        <taxon>Eukaryota</taxon>
        <taxon>Metazoa</taxon>
        <taxon>Ecdysozoa</taxon>
        <taxon>Nematoda</taxon>
        <taxon>Chromadorea</taxon>
        <taxon>Rhabditida</taxon>
        <taxon>Spirurina</taxon>
        <taxon>Gnathostomatomorpha</taxon>
        <taxon>Gnathostomatoidea</taxon>
        <taxon>Gnathostomatidae</taxon>
        <taxon>Gnathostoma</taxon>
    </lineage>
</organism>
<dbReference type="Proteomes" id="UP001608902">
    <property type="component" value="Unassembled WGS sequence"/>
</dbReference>
<keyword evidence="9 14" id="KW-0443">Lipid metabolism</keyword>
<comment type="subcellular location">
    <subcellularLocation>
        <location evidence="14">Endoplasmic reticulum membrane</location>
        <topology evidence="14">Multi-pass membrane protein</topology>
    </subcellularLocation>
    <subcellularLocation>
        <location evidence="1">Membrane</location>
        <topology evidence="1">Multi-pass membrane protein</topology>
    </subcellularLocation>
</comment>
<dbReference type="PANTHER" id="PTHR11035:SF3">
    <property type="entry name" value="VERY-LONG-CHAIN (3R)-3-HYDROXYACYL-COA DEHYDRATASE"/>
    <property type="match status" value="1"/>
</dbReference>
<feature type="transmembrane region" description="Helical" evidence="14">
    <location>
        <begin position="49"/>
        <end position="67"/>
    </location>
</feature>
<evidence type="ECO:0000256" key="5">
    <source>
        <dbReference type="ARBA" id="ARBA00022516"/>
    </source>
</evidence>
<feature type="transmembrane region" description="Helical" evidence="14">
    <location>
        <begin position="137"/>
        <end position="161"/>
    </location>
</feature>
<feature type="transmembrane region" description="Helical" evidence="14">
    <location>
        <begin position="6"/>
        <end position="28"/>
    </location>
</feature>
<dbReference type="PANTHER" id="PTHR11035">
    <property type="entry name" value="VERY-LONG-CHAIN (3R)-3-HYDROXYACYL-COA DEHYDRATASE"/>
    <property type="match status" value="1"/>
</dbReference>
<dbReference type="InterPro" id="IPR007482">
    <property type="entry name" value="Tyr_Pase-like_PTPLA"/>
</dbReference>
<accession>A0ABD6ES47</accession>
<evidence type="ECO:0000256" key="1">
    <source>
        <dbReference type="ARBA" id="ARBA00004141"/>
    </source>
</evidence>
<evidence type="ECO:0000256" key="4">
    <source>
        <dbReference type="ARBA" id="ARBA00013122"/>
    </source>
</evidence>
<keyword evidence="11 14" id="KW-0275">Fatty acid biosynthesis</keyword>